<sequence length="166" mass="19034">MKRSIKIALNLILFMALNLPAGASTPQADRVLVVKGERRLYLYQGEELLRSYKIALGKNPVGHKERRGDNRTPEGRYTLDRRVVDSKFYRAIHISYPNERDERRAAAKGVHPGGSIMIHGVPNRYSDGKDFFVRHDWTEGCIAVTNEDMFEIWQLVAENTPIEIRP</sequence>
<evidence type="ECO:0000256" key="4">
    <source>
        <dbReference type="ARBA" id="ARBA00022960"/>
    </source>
</evidence>
<name>A0A550JBK4_9BACT</name>
<organism evidence="10 11">
    <name type="scientific">Trichloromonas acetexigens</name>
    <dbReference type="NCBI Taxonomy" id="38815"/>
    <lineage>
        <taxon>Bacteria</taxon>
        <taxon>Pseudomonadati</taxon>
        <taxon>Thermodesulfobacteriota</taxon>
        <taxon>Desulfuromonadia</taxon>
        <taxon>Desulfuromonadales</taxon>
        <taxon>Trichloromonadaceae</taxon>
        <taxon>Trichloromonas</taxon>
    </lineage>
</organism>
<evidence type="ECO:0000256" key="6">
    <source>
        <dbReference type="ARBA" id="ARBA00023316"/>
    </source>
</evidence>
<evidence type="ECO:0000256" key="2">
    <source>
        <dbReference type="ARBA" id="ARBA00005992"/>
    </source>
</evidence>
<evidence type="ECO:0000256" key="5">
    <source>
        <dbReference type="ARBA" id="ARBA00022984"/>
    </source>
</evidence>
<keyword evidence="8" id="KW-0732">Signal</keyword>
<dbReference type="GO" id="GO:0004180">
    <property type="term" value="F:carboxypeptidase activity"/>
    <property type="evidence" value="ECO:0007669"/>
    <property type="project" value="UniProtKB-ARBA"/>
</dbReference>
<dbReference type="UniPathway" id="UPA00219"/>
<dbReference type="PROSITE" id="PS52029">
    <property type="entry name" value="LD_TPASE"/>
    <property type="match status" value="1"/>
</dbReference>
<feature type="signal peptide" evidence="8">
    <location>
        <begin position="1"/>
        <end position="23"/>
    </location>
</feature>
<feature type="active site" description="Nucleophile" evidence="7">
    <location>
        <position position="141"/>
    </location>
</feature>
<evidence type="ECO:0000256" key="8">
    <source>
        <dbReference type="SAM" id="SignalP"/>
    </source>
</evidence>
<keyword evidence="6 7" id="KW-0961">Cell wall biogenesis/degradation</keyword>
<feature type="chain" id="PRO_5022202967" evidence="8">
    <location>
        <begin position="24"/>
        <end position="166"/>
    </location>
</feature>
<dbReference type="Gene3D" id="2.40.440.10">
    <property type="entry name" value="L,D-transpeptidase catalytic domain-like"/>
    <property type="match status" value="1"/>
</dbReference>
<dbReference type="InterPro" id="IPR038063">
    <property type="entry name" value="Transpep_catalytic_dom"/>
</dbReference>
<evidence type="ECO:0000256" key="7">
    <source>
        <dbReference type="PROSITE-ProRule" id="PRU01373"/>
    </source>
</evidence>
<dbReference type="SUPFAM" id="SSF141523">
    <property type="entry name" value="L,D-transpeptidase catalytic domain-like"/>
    <property type="match status" value="1"/>
</dbReference>
<keyword evidence="4 7" id="KW-0133">Cell shape</keyword>
<feature type="domain" description="L,D-TPase catalytic" evidence="9">
    <location>
        <begin position="29"/>
        <end position="165"/>
    </location>
</feature>
<keyword evidence="3" id="KW-0808">Transferase</keyword>
<comment type="similarity">
    <text evidence="2">Belongs to the YkuD family.</text>
</comment>
<evidence type="ECO:0000256" key="3">
    <source>
        <dbReference type="ARBA" id="ARBA00022679"/>
    </source>
</evidence>
<dbReference type="GO" id="GO:0009252">
    <property type="term" value="P:peptidoglycan biosynthetic process"/>
    <property type="evidence" value="ECO:0007669"/>
    <property type="project" value="UniProtKB-UniPathway"/>
</dbReference>
<feature type="active site" description="Proton donor/acceptor" evidence="7">
    <location>
        <position position="119"/>
    </location>
</feature>
<dbReference type="InterPro" id="IPR005490">
    <property type="entry name" value="LD_TPept_cat_dom"/>
</dbReference>
<accession>A0A550JBK4</accession>
<dbReference type="EMBL" id="VJVV01000007">
    <property type="protein sequence ID" value="TRO80619.1"/>
    <property type="molecule type" value="Genomic_DNA"/>
</dbReference>
<evidence type="ECO:0000259" key="9">
    <source>
        <dbReference type="PROSITE" id="PS52029"/>
    </source>
</evidence>
<evidence type="ECO:0000313" key="11">
    <source>
        <dbReference type="Proteomes" id="UP000317155"/>
    </source>
</evidence>
<dbReference type="AlphaFoldDB" id="A0A550JBK4"/>
<reference evidence="10 11" key="1">
    <citation type="submission" date="2019-07" db="EMBL/GenBank/DDBJ databases">
        <title>Insights of Desulfuromonas acetexigens electromicrobiology.</title>
        <authorList>
            <person name="Katuri K."/>
            <person name="Sapireddy V."/>
            <person name="Shaw D.R."/>
            <person name="Saikaly P."/>
        </authorList>
    </citation>
    <scope>NUCLEOTIDE SEQUENCE [LARGE SCALE GENOMIC DNA]</scope>
    <source>
        <strain evidence="10 11">2873</strain>
    </source>
</reference>
<dbReference type="GO" id="GO:0016740">
    <property type="term" value="F:transferase activity"/>
    <property type="evidence" value="ECO:0007669"/>
    <property type="project" value="UniProtKB-KW"/>
</dbReference>
<dbReference type="Pfam" id="PF03734">
    <property type="entry name" value="YkuD"/>
    <property type="match status" value="1"/>
</dbReference>
<dbReference type="PANTHER" id="PTHR36699">
    <property type="entry name" value="LD-TRANSPEPTIDASE"/>
    <property type="match status" value="1"/>
</dbReference>
<comment type="pathway">
    <text evidence="1 7">Cell wall biogenesis; peptidoglycan biosynthesis.</text>
</comment>
<dbReference type="CDD" id="cd16913">
    <property type="entry name" value="YkuD_like"/>
    <property type="match status" value="1"/>
</dbReference>
<protein>
    <submittedName>
        <fullName evidence="10">L,D-transpeptidase family protein</fullName>
    </submittedName>
</protein>
<evidence type="ECO:0000256" key="1">
    <source>
        <dbReference type="ARBA" id="ARBA00004752"/>
    </source>
</evidence>
<dbReference type="RefSeq" id="WP_092058247.1">
    <property type="nucleotide sequence ID" value="NZ_FOJJ01000039.1"/>
</dbReference>
<dbReference type="Proteomes" id="UP000317155">
    <property type="component" value="Unassembled WGS sequence"/>
</dbReference>
<dbReference type="OrthoDB" id="9809748at2"/>
<comment type="caution">
    <text evidence="10">The sequence shown here is derived from an EMBL/GenBank/DDBJ whole genome shotgun (WGS) entry which is preliminary data.</text>
</comment>
<dbReference type="GO" id="GO:0008360">
    <property type="term" value="P:regulation of cell shape"/>
    <property type="evidence" value="ECO:0007669"/>
    <property type="project" value="UniProtKB-UniRule"/>
</dbReference>
<keyword evidence="5 7" id="KW-0573">Peptidoglycan synthesis</keyword>
<dbReference type="GO" id="GO:0071555">
    <property type="term" value="P:cell wall organization"/>
    <property type="evidence" value="ECO:0007669"/>
    <property type="project" value="UniProtKB-UniRule"/>
</dbReference>
<dbReference type="PANTHER" id="PTHR36699:SF1">
    <property type="entry name" value="L,D-TRANSPEPTIDASE YAFK-RELATED"/>
    <property type="match status" value="1"/>
</dbReference>
<proteinExistence type="inferred from homology"/>
<gene>
    <name evidence="10" type="ORF">FL622_11060</name>
</gene>
<keyword evidence="11" id="KW-1185">Reference proteome</keyword>
<evidence type="ECO:0000313" key="10">
    <source>
        <dbReference type="EMBL" id="TRO80619.1"/>
    </source>
</evidence>